<accession>A0A086ZHU5</accession>
<evidence type="ECO:0000313" key="5">
    <source>
        <dbReference type="Proteomes" id="UP000029108"/>
    </source>
</evidence>
<feature type="transmembrane region" description="Helical" evidence="3">
    <location>
        <begin position="302"/>
        <end position="325"/>
    </location>
</feature>
<evidence type="ECO:0000256" key="1">
    <source>
        <dbReference type="ARBA" id="ARBA00022801"/>
    </source>
</evidence>
<keyword evidence="3" id="KW-0472">Membrane</keyword>
<keyword evidence="1" id="KW-0378">Hydrolase</keyword>
<feature type="transmembrane region" description="Helical" evidence="3">
    <location>
        <begin position="250"/>
        <end position="269"/>
    </location>
</feature>
<feature type="active site" description="Proton donor/acceptor" evidence="2">
    <location>
        <position position="125"/>
    </location>
</feature>
<sequence>MLLGVIALTFLFTVTQFVWQYWGASFDTVSTTKRIETEHHWKVSKPVKVTSTTRVAEPRYSEPPAEAEPKYGDVIGHIYIPRLGSDWDRLIQEGTGIDVLNNLGLGHFENTSMPGQLGVTAFAGHRQPVNLWALDTVVKGDAVVIRTEHYWYVYRITRLEIVDKTDTSVLDPVSGERTLVLSTCDPKWVAVDPQNRLIAHAVFDYWSPVSDGTVRELTGPADTKRTVESTITTVSTRIATVTNDAPVTPTLAIVCLGTWLVMDMLFWLIDRNRSWTRLARQGWWNVIVLLWRVQAGPLPVRLLLSLVMWTGMVFSCFAWACPWVAGTIPILSTPYPGLG</sequence>
<evidence type="ECO:0000313" key="4">
    <source>
        <dbReference type="EMBL" id="KFI46095.1"/>
    </source>
</evidence>
<reference evidence="4 5" key="1">
    <citation type="submission" date="2014-03" db="EMBL/GenBank/DDBJ databases">
        <title>Genomics of Bifidobacteria.</title>
        <authorList>
            <person name="Ventura M."/>
            <person name="Milani C."/>
            <person name="Lugli G.A."/>
        </authorList>
    </citation>
    <scope>NUCLEOTIDE SEQUENCE [LARGE SCALE GENOMIC DNA]</scope>
    <source>
        <strain evidence="4 5">DSM 23969</strain>
    </source>
</reference>
<organism evidence="4 5">
    <name type="scientific">Bifidobacterium biavatii DSM 23969</name>
    <dbReference type="NCBI Taxonomy" id="1437608"/>
    <lineage>
        <taxon>Bacteria</taxon>
        <taxon>Bacillati</taxon>
        <taxon>Actinomycetota</taxon>
        <taxon>Actinomycetes</taxon>
        <taxon>Bifidobacteriales</taxon>
        <taxon>Bifidobacteriaceae</taxon>
        <taxon>Bifidobacterium</taxon>
    </lineage>
</organism>
<dbReference type="AlphaFoldDB" id="A0A086ZHU5"/>
<dbReference type="GO" id="GO:0016787">
    <property type="term" value="F:hydrolase activity"/>
    <property type="evidence" value="ECO:0007669"/>
    <property type="project" value="UniProtKB-KW"/>
</dbReference>
<keyword evidence="3" id="KW-1133">Transmembrane helix</keyword>
<dbReference type="OrthoDB" id="5242879at2"/>
<gene>
    <name evidence="4" type="ORF">BBIA_2058</name>
</gene>
<proteinExistence type="predicted"/>
<dbReference type="Gene3D" id="2.40.260.10">
    <property type="entry name" value="Sortase"/>
    <property type="match status" value="1"/>
</dbReference>
<dbReference type="InterPro" id="IPR023365">
    <property type="entry name" value="Sortase_dom-sf"/>
</dbReference>
<keyword evidence="3" id="KW-0812">Transmembrane</keyword>
<dbReference type="STRING" id="1437608.GCA_000771645_01795"/>
<dbReference type="CDD" id="cd05830">
    <property type="entry name" value="Sortase_E"/>
    <property type="match status" value="1"/>
</dbReference>
<name>A0A086ZHU5_9BIFI</name>
<dbReference type="EMBL" id="JGYN01000040">
    <property type="protein sequence ID" value="KFI46095.1"/>
    <property type="molecule type" value="Genomic_DNA"/>
</dbReference>
<dbReference type="Proteomes" id="UP000029108">
    <property type="component" value="Unassembled WGS sequence"/>
</dbReference>
<dbReference type="RefSeq" id="WP_051924048.1">
    <property type="nucleotide sequence ID" value="NZ_JDUU01000033.1"/>
</dbReference>
<dbReference type="eggNOG" id="COG3764">
    <property type="taxonomic scope" value="Bacteria"/>
</dbReference>
<evidence type="ECO:0000256" key="2">
    <source>
        <dbReference type="PIRSR" id="PIRSR605754-1"/>
    </source>
</evidence>
<dbReference type="InterPro" id="IPR042003">
    <property type="entry name" value="Sortase_E"/>
</dbReference>
<feature type="active site" description="Acyl-thioester intermediate" evidence="2">
    <location>
        <position position="184"/>
    </location>
</feature>
<keyword evidence="5" id="KW-1185">Reference proteome</keyword>
<dbReference type="SUPFAM" id="SSF63817">
    <property type="entry name" value="Sortase"/>
    <property type="match status" value="1"/>
</dbReference>
<evidence type="ECO:0000256" key="3">
    <source>
        <dbReference type="SAM" id="Phobius"/>
    </source>
</evidence>
<dbReference type="InterPro" id="IPR005754">
    <property type="entry name" value="Sortase"/>
</dbReference>
<dbReference type="Pfam" id="PF04203">
    <property type="entry name" value="Sortase"/>
    <property type="match status" value="1"/>
</dbReference>
<comment type="caution">
    <text evidence="4">The sequence shown here is derived from an EMBL/GenBank/DDBJ whole genome shotgun (WGS) entry which is preliminary data.</text>
</comment>
<protein>
    <submittedName>
        <fullName evidence="4">Peptidase C60, sortase A and B</fullName>
    </submittedName>
</protein>
<dbReference type="NCBIfam" id="TIGR01076">
    <property type="entry name" value="sortase_fam"/>
    <property type="match status" value="1"/>
</dbReference>